<protein>
    <recommendedName>
        <fullName evidence="2">Chromo domain-containing protein</fullName>
    </recommendedName>
</protein>
<gene>
    <name evidence="3" type="ORF">TEQG_08734</name>
</gene>
<organism evidence="3 4">
    <name type="scientific">Trichophyton equinum (strain ATCC MYA-4606 / CBS 127.97)</name>
    <name type="common">Horse ringworm fungus</name>
    <dbReference type="NCBI Taxonomy" id="559882"/>
    <lineage>
        <taxon>Eukaryota</taxon>
        <taxon>Fungi</taxon>
        <taxon>Dikarya</taxon>
        <taxon>Ascomycota</taxon>
        <taxon>Pezizomycotina</taxon>
        <taxon>Eurotiomycetes</taxon>
        <taxon>Eurotiomycetidae</taxon>
        <taxon>Onygenales</taxon>
        <taxon>Arthrodermataceae</taxon>
        <taxon>Trichophyton</taxon>
    </lineage>
</organism>
<dbReference type="Proteomes" id="UP000009169">
    <property type="component" value="Unassembled WGS sequence"/>
</dbReference>
<dbReference type="CDD" id="cd00024">
    <property type="entry name" value="CD_CSD"/>
    <property type="match status" value="1"/>
</dbReference>
<dbReference type="Gene3D" id="3.30.420.10">
    <property type="entry name" value="Ribonuclease H-like superfamily/Ribonuclease H"/>
    <property type="match status" value="1"/>
</dbReference>
<dbReference type="InterPro" id="IPR050951">
    <property type="entry name" value="Retrovirus_Pol_polyprotein"/>
</dbReference>
<dbReference type="PROSITE" id="PS50013">
    <property type="entry name" value="CHROMO_2"/>
    <property type="match status" value="1"/>
</dbReference>
<sequence>MPTNLVTDRGSKRRLSTAFYPQTDGQTERQNQTIEHYLRCFTNFNQDNWAPVVALMGYKPELQIDVSSKPPGLLLVIEVAERVSALDKIRKTLLSKLQKARDNQKKYYDRNHLLVSFNVGDWVLLNRKNLKIVLEKWGSQAYKLKLTPAYNKIHPVFHVSLLEKYKQREGKTPPPGPELVDSEEEWLIDEILEKKVNKNSKVLGYRVRWKGWGPSEDTLEPLEHIQDTEVFEIF</sequence>
<dbReference type="InterPro" id="IPR056924">
    <property type="entry name" value="SH3_Tf2-1"/>
</dbReference>
<dbReference type="GO" id="GO:0006338">
    <property type="term" value="P:chromatin remodeling"/>
    <property type="evidence" value="ECO:0007669"/>
    <property type="project" value="UniProtKB-ARBA"/>
</dbReference>
<dbReference type="PANTHER" id="PTHR37984">
    <property type="entry name" value="PROTEIN CBG26694"/>
    <property type="match status" value="1"/>
</dbReference>
<dbReference type="SUPFAM" id="SSF54160">
    <property type="entry name" value="Chromo domain-like"/>
    <property type="match status" value="1"/>
</dbReference>
<dbReference type="SUPFAM" id="SSF53098">
    <property type="entry name" value="Ribonuclease H-like"/>
    <property type="match status" value="1"/>
</dbReference>
<dbReference type="Pfam" id="PF00385">
    <property type="entry name" value="Chromo"/>
    <property type="match status" value="1"/>
</dbReference>
<dbReference type="GO" id="GO:0003676">
    <property type="term" value="F:nucleic acid binding"/>
    <property type="evidence" value="ECO:0007669"/>
    <property type="project" value="InterPro"/>
</dbReference>
<comment type="subunit">
    <text evidence="1">Component of the NuA4 histone acetyltransferase complex.</text>
</comment>
<dbReference type="InterPro" id="IPR016197">
    <property type="entry name" value="Chromo-like_dom_sf"/>
</dbReference>
<accession>F2PXQ3</accession>
<dbReference type="Pfam" id="PF24626">
    <property type="entry name" value="SH3_Tf2-1"/>
    <property type="match status" value="1"/>
</dbReference>
<keyword evidence="4" id="KW-1185">Reference proteome</keyword>
<dbReference type="EMBL" id="DS995750">
    <property type="protein sequence ID" value="EGE06671.1"/>
    <property type="molecule type" value="Genomic_DNA"/>
</dbReference>
<reference evidence="4" key="1">
    <citation type="journal article" date="2012" name="MBio">
        <title>Comparative genome analysis of Trichophyton rubrum and related dermatophytes reveals candidate genes involved in infection.</title>
        <authorList>
            <person name="Martinez D.A."/>
            <person name="Oliver B.G."/>
            <person name="Graeser Y."/>
            <person name="Goldberg J.M."/>
            <person name="Li W."/>
            <person name="Martinez-Rossi N.M."/>
            <person name="Monod M."/>
            <person name="Shelest E."/>
            <person name="Barton R.C."/>
            <person name="Birch E."/>
            <person name="Brakhage A.A."/>
            <person name="Chen Z."/>
            <person name="Gurr S.J."/>
            <person name="Heiman D."/>
            <person name="Heitman J."/>
            <person name="Kosti I."/>
            <person name="Rossi A."/>
            <person name="Saif S."/>
            <person name="Samalova M."/>
            <person name="Saunders C.W."/>
            <person name="Shea T."/>
            <person name="Summerbell R.C."/>
            <person name="Xu J."/>
            <person name="Young S."/>
            <person name="Zeng Q."/>
            <person name="Birren B.W."/>
            <person name="Cuomo C.A."/>
            <person name="White T.C."/>
        </authorList>
    </citation>
    <scope>NUCLEOTIDE SEQUENCE [LARGE SCALE GENOMIC DNA]</scope>
    <source>
        <strain evidence="4">ATCC MYA-4606 / CBS 127.97</strain>
    </source>
</reference>
<dbReference type="eggNOG" id="KOG0017">
    <property type="taxonomic scope" value="Eukaryota"/>
</dbReference>
<dbReference type="AlphaFoldDB" id="F2PXQ3"/>
<dbReference type="VEuPathDB" id="FungiDB:TEQG_08734"/>
<feature type="domain" description="Chromo" evidence="2">
    <location>
        <begin position="186"/>
        <end position="234"/>
    </location>
</feature>
<evidence type="ECO:0000313" key="3">
    <source>
        <dbReference type="EMBL" id="EGE06671.1"/>
    </source>
</evidence>
<dbReference type="Gene3D" id="2.40.50.40">
    <property type="match status" value="1"/>
</dbReference>
<evidence type="ECO:0000313" key="4">
    <source>
        <dbReference type="Proteomes" id="UP000009169"/>
    </source>
</evidence>
<dbReference type="HOGENOM" id="CLU_000384_6_4_1"/>
<evidence type="ECO:0000256" key="1">
    <source>
        <dbReference type="ARBA" id="ARBA00011353"/>
    </source>
</evidence>
<dbReference type="InterPro" id="IPR023780">
    <property type="entry name" value="Chromo_domain"/>
</dbReference>
<dbReference type="InterPro" id="IPR036397">
    <property type="entry name" value="RNaseH_sf"/>
</dbReference>
<dbReference type="InterPro" id="IPR012337">
    <property type="entry name" value="RNaseH-like_sf"/>
</dbReference>
<dbReference type="PANTHER" id="PTHR37984:SF5">
    <property type="entry name" value="PROTEIN NYNRIN-LIKE"/>
    <property type="match status" value="1"/>
</dbReference>
<evidence type="ECO:0000259" key="2">
    <source>
        <dbReference type="PROSITE" id="PS50013"/>
    </source>
</evidence>
<proteinExistence type="predicted"/>
<name>F2PXQ3_TRIEC</name>
<dbReference type="InterPro" id="IPR000953">
    <property type="entry name" value="Chromo/chromo_shadow_dom"/>
</dbReference>